<dbReference type="VEuPathDB" id="FungiDB:TREMEDRAFT_25741"/>
<dbReference type="PANTHER" id="PTHR18916:SF6">
    <property type="entry name" value="DYNACTIN SUBUNIT 1"/>
    <property type="match status" value="1"/>
</dbReference>
<dbReference type="Pfam" id="PF12455">
    <property type="entry name" value="Dynactin"/>
    <property type="match status" value="1"/>
</dbReference>
<dbReference type="Pfam" id="PF01302">
    <property type="entry name" value="CAP_GLY"/>
    <property type="match status" value="1"/>
</dbReference>
<evidence type="ECO:0000256" key="8">
    <source>
        <dbReference type="ARBA" id="ARBA00022776"/>
    </source>
</evidence>
<evidence type="ECO:0000256" key="7">
    <source>
        <dbReference type="ARBA" id="ARBA00022701"/>
    </source>
</evidence>
<dbReference type="GO" id="GO:0051301">
    <property type="term" value="P:cell division"/>
    <property type="evidence" value="ECO:0007669"/>
    <property type="project" value="UniProtKB-KW"/>
</dbReference>
<feature type="domain" description="CAP-Gly" evidence="15">
    <location>
        <begin position="26"/>
        <end position="68"/>
    </location>
</feature>
<keyword evidence="17" id="KW-1185">Reference proteome</keyword>
<dbReference type="PANTHER" id="PTHR18916">
    <property type="entry name" value="DYNACTIN 1-RELATED MICROTUBULE-BINDING"/>
    <property type="match status" value="1"/>
</dbReference>
<dbReference type="PROSITE" id="PS00845">
    <property type="entry name" value="CAP_GLY_1"/>
    <property type="match status" value="1"/>
</dbReference>
<keyword evidence="7" id="KW-0493">Microtubule</keyword>
<evidence type="ECO:0000256" key="6">
    <source>
        <dbReference type="ARBA" id="ARBA00022618"/>
    </source>
</evidence>
<organism evidence="16 17">
    <name type="scientific">Tremella mesenterica</name>
    <name type="common">Jelly fungus</name>
    <dbReference type="NCBI Taxonomy" id="5217"/>
    <lineage>
        <taxon>Eukaryota</taxon>
        <taxon>Fungi</taxon>
        <taxon>Dikarya</taxon>
        <taxon>Basidiomycota</taxon>
        <taxon>Agaricomycotina</taxon>
        <taxon>Tremellomycetes</taxon>
        <taxon>Tremellales</taxon>
        <taxon>Tremellaceae</taxon>
        <taxon>Tremella</taxon>
    </lineage>
</organism>
<dbReference type="EMBL" id="SDIL01000007">
    <property type="protein sequence ID" value="RXK41589.1"/>
    <property type="molecule type" value="Genomic_DNA"/>
</dbReference>
<evidence type="ECO:0000256" key="13">
    <source>
        <dbReference type="SAM" id="Coils"/>
    </source>
</evidence>
<keyword evidence="10 13" id="KW-0175">Coiled coil</keyword>
<dbReference type="InParanoid" id="A0A4Q1BU22"/>
<feature type="compositionally biased region" description="Polar residues" evidence="14">
    <location>
        <begin position="159"/>
        <end position="170"/>
    </location>
</feature>
<dbReference type="Gene3D" id="2.30.30.190">
    <property type="entry name" value="CAP Gly-rich-like domain"/>
    <property type="match status" value="1"/>
</dbReference>
<dbReference type="STRING" id="5217.A0A4Q1BU22"/>
<dbReference type="InterPro" id="IPR036859">
    <property type="entry name" value="CAP-Gly_dom_sf"/>
</dbReference>
<keyword evidence="5" id="KW-0963">Cytoplasm</keyword>
<keyword evidence="8" id="KW-0498">Mitosis</keyword>
<evidence type="ECO:0000256" key="1">
    <source>
        <dbReference type="ARBA" id="ARBA00004114"/>
    </source>
</evidence>
<keyword evidence="9" id="KW-0243">Dynein</keyword>
<dbReference type="GO" id="GO:0005874">
    <property type="term" value="C:microtubule"/>
    <property type="evidence" value="ECO:0007669"/>
    <property type="project" value="UniProtKB-KW"/>
</dbReference>
<evidence type="ECO:0000256" key="10">
    <source>
        <dbReference type="ARBA" id="ARBA00023054"/>
    </source>
</evidence>
<comment type="subcellular location">
    <subcellularLocation>
        <location evidence="3">Cytoplasm</location>
        <location evidence="3">Cell cortex</location>
    </subcellularLocation>
    <subcellularLocation>
        <location evidence="1">Cytoplasm</location>
        <location evidence="1">Cytoskeleton</location>
        <location evidence="1">Microtubule organizing center</location>
        <location evidence="1">Centrosome</location>
        <location evidence="1">Centriole</location>
    </subcellularLocation>
    <subcellularLocation>
        <location evidence="2">Cytoplasm</location>
        <location evidence="2">Cytoskeleton</location>
        <location evidence="2">Spindle</location>
    </subcellularLocation>
</comment>
<evidence type="ECO:0000256" key="9">
    <source>
        <dbReference type="ARBA" id="ARBA00023017"/>
    </source>
</evidence>
<dbReference type="InterPro" id="IPR022157">
    <property type="entry name" value="Dynactin"/>
</dbReference>
<evidence type="ECO:0000256" key="14">
    <source>
        <dbReference type="SAM" id="MobiDB-lite"/>
    </source>
</evidence>
<dbReference type="OrthoDB" id="2130750at2759"/>
<feature type="coiled-coil region" evidence="13">
    <location>
        <begin position="249"/>
        <end position="565"/>
    </location>
</feature>
<feature type="region of interest" description="Disordered" evidence="14">
    <location>
        <begin position="71"/>
        <end position="203"/>
    </location>
</feature>
<keyword evidence="6" id="KW-0132">Cell division</keyword>
<evidence type="ECO:0000313" key="17">
    <source>
        <dbReference type="Proteomes" id="UP000289152"/>
    </source>
</evidence>
<evidence type="ECO:0000256" key="5">
    <source>
        <dbReference type="ARBA" id="ARBA00022490"/>
    </source>
</evidence>
<dbReference type="GO" id="GO:0005814">
    <property type="term" value="C:centriole"/>
    <property type="evidence" value="ECO:0007669"/>
    <property type="project" value="UniProtKB-SubCell"/>
</dbReference>
<feature type="compositionally biased region" description="Basic and acidic residues" evidence="14">
    <location>
        <begin position="172"/>
        <end position="182"/>
    </location>
</feature>
<feature type="coiled-coil region" evidence="13">
    <location>
        <begin position="969"/>
        <end position="1062"/>
    </location>
</feature>
<evidence type="ECO:0000256" key="11">
    <source>
        <dbReference type="ARBA" id="ARBA00023212"/>
    </source>
</evidence>
<comment type="similarity">
    <text evidence="4">Belongs to the dynactin 150 kDa subunit family.</text>
</comment>
<keyword evidence="12" id="KW-0131">Cell cycle</keyword>
<dbReference type="SMART" id="SM01052">
    <property type="entry name" value="CAP_GLY"/>
    <property type="match status" value="1"/>
</dbReference>
<evidence type="ECO:0000313" key="16">
    <source>
        <dbReference type="EMBL" id="RXK41589.1"/>
    </source>
</evidence>
<feature type="compositionally biased region" description="Low complexity" evidence="14">
    <location>
        <begin position="80"/>
        <end position="95"/>
    </location>
</feature>
<evidence type="ECO:0000259" key="15">
    <source>
        <dbReference type="PROSITE" id="PS50245"/>
    </source>
</evidence>
<feature type="compositionally biased region" description="Basic and acidic residues" evidence="14">
    <location>
        <begin position="234"/>
        <end position="244"/>
    </location>
</feature>
<feature type="coiled-coil region" evidence="13">
    <location>
        <begin position="1231"/>
        <end position="1258"/>
    </location>
</feature>
<dbReference type="AlphaFoldDB" id="A0A4Q1BU22"/>
<feature type="coiled-coil region" evidence="13">
    <location>
        <begin position="1093"/>
        <end position="1120"/>
    </location>
</feature>
<dbReference type="PROSITE" id="PS50245">
    <property type="entry name" value="CAP_GLY_2"/>
    <property type="match status" value="1"/>
</dbReference>
<gene>
    <name evidence="16" type="ORF">M231_01088</name>
</gene>
<sequence>MTTTEVPIGAKVSVSAGIGIVRWTGSNPPFSSGKWVGVELSEPTGKNDGTVQGMKYFDCKPQHGVFVRPSQVKVLETPKSRPSSTRPPVTPSISRVSSAGPPRAGSPLKKSGPTTPPRSGTSAATQVTSPSTTARKPNVTTRPPSSVFKRPPSVMENVPATTSRRVSSPVKTLDEHMEEFERVSSPVPTERVISPTPSQPASARVVSRGVSGAFSSVGVPPSLPVAGPSSRPASPEKEHSAGFAQKRELEELRIKVKIMEMRKNEDQQKLRELEIRAGEADALKAARVKLQVKFQELQASLVAAQRQARDLQSENTLLESRASEAVDQLEMAALDREVAEEKAEAAEADAVKLNEKLAELEMEIAVLKEENGESQTTEEISERTSLAYIQLEKHNERLKEALIRLRDVSNENEREYKNKLAEVDKELTSQDNLLSQLELAEAKLGNAEAQVEDLKQQLDDALGAEDMLVQLTERNLQISERMEEMRVTIEDLEALKELNDELEETHVEAEKQLNEELDALNIQLRDERKRSNDLDSVVIDMESTITQFRDLVGALQQEIDDLRMQQATQEVEVATNTKEAQAILNMNLKLQSSVVKQQSKTIDLELKKLEVAQLTEHLRIVQVYLPGPYHETDADPTAALLLFHRLSAKVDTLISTISQAHGIPASLHTASSEALVGVCELRGKLGHFSLLNKRFAGVLQRIDSDGWVALGKVIDELGGVEARVDGWIGLVRSDEFSEGDCARELSSLIAQFDHLAATSFDHPTLDLGEQQLGLAYNINYDLDNFAAAVGFARHAILALTQQEDIEVEVGESSLEEGVYEPVQRILDQVRAVKVPSGKLVSEVTELVSKSMALAPDMSVALADLAVAVSNAVDLAVQLAQRIAAHVASLRASKEPLRLEEIEGFLEQLVADSAVPSDAPPWEQIGMFISRLGTDLGLVLPKISELINTVDIPPPWLARVAAIREAATYNADTERKIVKLTEEVKDMLREVKLRDQSLQESGVKVETLERRLEATRKQADIIVELENDVAKAKKQEKVYEDAIAQLQSEQDALEAENARLRKQGGPIDSRQANATSSTMAEPLLLSNVTVGMEVSQLAEQVENLKTAVRFLRNENSLLKSRQLYKDLGFLPTIPYSSPSSSFSPTTWDTPDLVSNKRSNIVGADGSLDSPTSSDDGELPVTPTKITKQSLETNTKLLFRQLAEFQSSPRIVDISQLGGTAWRSKKKSPEWQMTEWRRQEQRLERRLEDLTEQARELERRGR</sequence>
<comment type="caution">
    <text evidence="16">The sequence shown here is derived from an EMBL/GenBank/DDBJ whole genome shotgun (WGS) entry which is preliminary data.</text>
</comment>
<keyword evidence="11" id="KW-0206">Cytoskeleton</keyword>
<reference evidence="16 17" key="1">
    <citation type="submission" date="2016-06" db="EMBL/GenBank/DDBJ databases">
        <title>Evolution of pathogenesis and genome organization in the Tremellales.</title>
        <authorList>
            <person name="Cuomo C."/>
            <person name="Litvintseva A."/>
            <person name="Heitman J."/>
            <person name="Chen Y."/>
            <person name="Sun S."/>
            <person name="Springer D."/>
            <person name="Dromer F."/>
            <person name="Young S."/>
            <person name="Zeng Q."/>
            <person name="Chapman S."/>
            <person name="Gujja S."/>
            <person name="Saif S."/>
            <person name="Birren B."/>
        </authorList>
    </citation>
    <scope>NUCLEOTIDE SEQUENCE [LARGE SCALE GENOMIC DNA]</scope>
    <source>
        <strain evidence="16 17">ATCC 28783</strain>
    </source>
</reference>
<evidence type="ECO:0000256" key="3">
    <source>
        <dbReference type="ARBA" id="ARBA00004544"/>
    </source>
</evidence>
<dbReference type="SUPFAM" id="SSF74924">
    <property type="entry name" value="Cap-Gly domain"/>
    <property type="match status" value="1"/>
</dbReference>
<evidence type="ECO:0000256" key="12">
    <source>
        <dbReference type="ARBA" id="ARBA00023306"/>
    </source>
</evidence>
<proteinExistence type="inferred from homology"/>
<feature type="region of interest" description="Disordered" evidence="14">
    <location>
        <begin position="221"/>
        <end position="244"/>
    </location>
</feature>
<accession>A0A4Q1BU22</accession>
<protein>
    <submittedName>
        <fullName evidence="16">Dynactin 1</fullName>
    </submittedName>
</protein>
<evidence type="ECO:0000256" key="4">
    <source>
        <dbReference type="ARBA" id="ARBA00011010"/>
    </source>
</evidence>
<dbReference type="InterPro" id="IPR000938">
    <property type="entry name" value="CAP-Gly_domain"/>
</dbReference>
<dbReference type="GO" id="GO:0030286">
    <property type="term" value="C:dynein complex"/>
    <property type="evidence" value="ECO:0007669"/>
    <property type="project" value="UniProtKB-KW"/>
</dbReference>
<name>A0A4Q1BU22_TREME</name>
<dbReference type="GO" id="GO:0005819">
    <property type="term" value="C:spindle"/>
    <property type="evidence" value="ECO:0007669"/>
    <property type="project" value="UniProtKB-SubCell"/>
</dbReference>
<evidence type="ECO:0000256" key="2">
    <source>
        <dbReference type="ARBA" id="ARBA00004186"/>
    </source>
</evidence>
<dbReference type="Proteomes" id="UP000289152">
    <property type="component" value="Unassembled WGS sequence"/>
</dbReference>
<feature type="compositionally biased region" description="Polar residues" evidence="14">
    <location>
        <begin position="117"/>
        <end position="144"/>
    </location>
</feature>